<dbReference type="AlphaFoldDB" id="A0AAE0EY17"/>
<keyword evidence="2" id="KW-0472">Membrane</keyword>
<keyword evidence="2" id="KW-1133">Transmembrane helix</keyword>
<proteinExistence type="predicted"/>
<gene>
    <name evidence="3" type="ORF">CYMTET_47124</name>
</gene>
<evidence type="ECO:0000256" key="1">
    <source>
        <dbReference type="SAM" id="MobiDB-lite"/>
    </source>
</evidence>
<name>A0AAE0EY17_9CHLO</name>
<comment type="caution">
    <text evidence="3">The sequence shown here is derived from an EMBL/GenBank/DDBJ whole genome shotgun (WGS) entry which is preliminary data.</text>
</comment>
<feature type="transmembrane region" description="Helical" evidence="2">
    <location>
        <begin position="123"/>
        <end position="146"/>
    </location>
</feature>
<keyword evidence="4" id="KW-1185">Reference proteome</keyword>
<organism evidence="3 4">
    <name type="scientific">Cymbomonas tetramitiformis</name>
    <dbReference type="NCBI Taxonomy" id="36881"/>
    <lineage>
        <taxon>Eukaryota</taxon>
        <taxon>Viridiplantae</taxon>
        <taxon>Chlorophyta</taxon>
        <taxon>Pyramimonadophyceae</taxon>
        <taxon>Pyramimonadales</taxon>
        <taxon>Pyramimonadaceae</taxon>
        <taxon>Cymbomonas</taxon>
    </lineage>
</organism>
<dbReference type="EMBL" id="LGRX02033074">
    <property type="protein sequence ID" value="KAK3243205.1"/>
    <property type="molecule type" value="Genomic_DNA"/>
</dbReference>
<dbReference type="Proteomes" id="UP001190700">
    <property type="component" value="Unassembled WGS sequence"/>
</dbReference>
<accession>A0AAE0EY17</accession>
<sequence length="187" mass="19771">MRPVEESSAVEDVPPESSAAAAARKGKAPMYPIPGNDEGDTHVEVSQDVQPIVPVRKATEWTDLSDVKLSEGEEPLFDAETSLAMSDPQGNTSDVIVRPHGAAKGVSVAVEGQQGHPGGIMKYSLAFILLAFAGIVVCIVCFAVYLPRALEDDDNETILVEAACYYGNGTKAECPPPPPGGRRLLLL</sequence>
<keyword evidence="2" id="KW-0812">Transmembrane</keyword>
<evidence type="ECO:0000256" key="2">
    <source>
        <dbReference type="SAM" id="Phobius"/>
    </source>
</evidence>
<feature type="region of interest" description="Disordered" evidence="1">
    <location>
        <begin position="1"/>
        <end position="42"/>
    </location>
</feature>
<evidence type="ECO:0000313" key="4">
    <source>
        <dbReference type="Proteomes" id="UP001190700"/>
    </source>
</evidence>
<evidence type="ECO:0000313" key="3">
    <source>
        <dbReference type="EMBL" id="KAK3243205.1"/>
    </source>
</evidence>
<protein>
    <submittedName>
        <fullName evidence="3">Uncharacterized protein</fullName>
    </submittedName>
</protein>
<reference evidence="3 4" key="1">
    <citation type="journal article" date="2015" name="Genome Biol. Evol.">
        <title>Comparative Genomics of a Bacterivorous Green Alga Reveals Evolutionary Causalities and Consequences of Phago-Mixotrophic Mode of Nutrition.</title>
        <authorList>
            <person name="Burns J.A."/>
            <person name="Paasch A."/>
            <person name="Narechania A."/>
            <person name="Kim E."/>
        </authorList>
    </citation>
    <scope>NUCLEOTIDE SEQUENCE [LARGE SCALE GENOMIC DNA]</scope>
    <source>
        <strain evidence="3 4">PLY_AMNH</strain>
    </source>
</reference>